<protein>
    <submittedName>
        <fullName evidence="1">Uncharacterized protein</fullName>
    </submittedName>
</protein>
<evidence type="ECO:0000313" key="2">
    <source>
        <dbReference type="Proteomes" id="UP000434639"/>
    </source>
</evidence>
<keyword evidence="2" id="KW-1185">Reference proteome</keyword>
<reference evidence="1 2" key="1">
    <citation type="journal article" date="2017" name="Int. J. Syst. Evol. Microbiol.">
        <title>Bacillus mangrovi sp. nov., isolated from a sediment sample from a mangrove forest.</title>
        <authorList>
            <person name="Gupta V."/>
            <person name="Singh P.K."/>
            <person name="Korpole S."/>
            <person name="Tanuku N.R.S."/>
            <person name="Pinnaka A.K."/>
        </authorList>
    </citation>
    <scope>NUCLEOTIDE SEQUENCE [LARGE SCALE GENOMIC DNA]</scope>
    <source>
        <strain evidence="1 2">KCTC 33872</strain>
    </source>
</reference>
<sequence>MEVCPLCNGFEEKEIRCPNCGIMMTDEGKTTDYLDEYSAYMEIDTMKLFDGALQSLEHKQCVHQFHCPGCSHREEAVIE</sequence>
<comment type="caution">
    <text evidence="1">The sequence shown here is derived from an EMBL/GenBank/DDBJ whole genome shotgun (WGS) entry which is preliminary data.</text>
</comment>
<name>A0A7X2S7C7_9BACI</name>
<proteinExistence type="predicted"/>
<accession>A0A7X2S7C7</accession>
<dbReference type="AlphaFoldDB" id="A0A7X2S7C7"/>
<dbReference type="EMBL" id="WMIB01000016">
    <property type="protein sequence ID" value="MTH54623.1"/>
    <property type="molecule type" value="Genomic_DNA"/>
</dbReference>
<gene>
    <name evidence="1" type="ORF">GKZ89_14560</name>
</gene>
<organism evidence="1 2">
    <name type="scientific">Metabacillus mangrovi</name>
    <dbReference type="NCBI Taxonomy" id="1491830"/>
    <lineage>
        <taxon>Bacteria</taxon>
        <taxon>Bacillati</taxon>
        <taxon>Bacillota</taxon>
        <taxon>Bacilli</taxon>
        <taxon>Bacillales</taxon>
        <taxon>Bacillaceae</taxon>
        <taxon>Metabacillus</taxon>
    </lineage>
</organism>
<dbReference type="Proteomes" id="UP000434639">
    <property type="component" value="Unassembled WGS sequence"/>
</dbReference>
<evidence type="ECO:0000313" key="1">
    <source>
        <dbReference type="EMBL" id="MTH54623.1"/>
    </source>
</evidence>
<dbReference type="OrthoDB" id="1683552at2"/>
<dbReference type="RefSeq" id="WP_155113134.1">
    <property type="nucleotide sequence ID" value="NZ_WMIB01000016.1"/>
</dbReference>